<accession>A0A7W9BVI6</accession>
<evidence type="ECO:0000256" key="1">
    <source>
        <dbReference type="ARBA" id="ARBA00004651"/>
    </source>
</evidence>
<feature type="region of interest" description="Disordered" evidence="7">
    <location>
        <begin position="564"/>
        <end position="584"/>
    </location>
</feature>
<keyword evidence="3" id="KW-1003">Cell membrane</keyword>
<evidence type="ECO:0000256" key="2">
    <source>
        <dbReference type="ARBA" id="ARBA00008806"/>
    </source>
</evidence>
<protein>
    <submittedName>
        <fullName evidence="9">Type IV secretion system protein VirD4</fullName>
    </submittedName>
</protein>
<feature type="transmembrane region" description="Helical" evidence="8">
    <location>
        <begin position="12"/>
        <end position="36"/>
    </location>
</feature>
<sequence length="652" mass="70962">MIRIWGKSPATKTAVVVCAVIVFVALASVIAVFIALAALKQLNSHISITAIPSFVWYYRYDPMLQMWFGRGFFLASLLLGLAALVMFKNSKSLHGEARFANAKEIEAAGLRSDNGILLGKFAGRWLTTNAEAHVLLEAPTGAGKGVGIVIPNLLNWAGSVVCLDMKQENYIKTAGFRAKHGQSVFLFDPVNREGLTACYNPIGYIDRNDTVQVVDELQKIGAMLFPAPEKGDPFWSEAARTAFVGVGAWLAATPTLPFTIGEIYRSINTGDPKTRFAQEIVDRQEAGKPLSIACVTALSDFTSASDNTFGGIKQSVTTKLGLWLNPYIDKATATSDFDLRELRLKPMSIYLGATANNIDRLEPLYNLIFQQIVDLNTDSNIGEFDPKTQHRCLILLDEFAKLGRVPVIVSAISFVRSYGLNLLIVVQNKAQLKDGADEISANSDVTVIYTPKEFKDAKDISDRLGTHGLGAKSKSRGGSLFGQSNNSVSESEHARALMMPQEVLTMPLEEILIFKRGVLPIKATKLIYYKMEEFVTRLLPAPKVEASDAAALPPPSWVDKAPRDAGAIMPSTAPQAAPDDAAQAAEPELPLLAPRELTDEEIEGPALLDPKALILGELDPLAAIERGDEPVVAVSSWLNQMLHPEERERDAA</sequence>
<feature type="transmembrane region" description="Helical" evidence="8">
    <location>
        <begin position="42"/>
        <end position="60"/>
    </location>
</feature>
<gene>
    <name evidence="9" type="ORF">FHS99_003410</name>
</gene>
<feature type="compositionally biased region" description="Low complexity" evidence="7">
    <location>
        <begin position="573"/>
        <end position="584"/>
    </location>
</feature>
<evidence type="ECO:0000256" key="5">
    <source>
        <dbReference type="ARBA" id="ARBA00022989"/>
    </source>
</evidence>
<comment type="subcellular location">
    <subcellularLocation>
        <location evidence="1">Cell membrane</location>
        <topology evidence="1">Multi-pass membrane protein</topology>
    </subcellularLocation>
</comment>
<reference evidence="9 10" key="1">
    <citation type="submission" date="2020-08" db="EMBL/GenBank/DDBJ databases">
        <title>Genomic Encyclopedia of Type Strains, Phase IV (KMG-IV): sequencing the most valuable type-strain genomes for metagenomic binning, comparative biology and taxonomic classification.</title>
        <authorList>
            <person name="Goeker M."/>
        </authorList>
    </citation>
    <scope>NUCLEOTIDE SEQUENCE [LARGE SCALE GENOMIC DNA]</scope>
    <source>
        <strain evidence="9 10">DSM 103336</strain>
    </source>
</reference>
<dbReference type="InterPro" id="IPR003688">
    <property type="entry name" value="TraG/VirD4"/>
</dbReference>
<name>A0A7W9BVI6_9SPHN</name>
<dbReference type="InterPro" id="IPR027417">
    <property type="entry name" value="P-loop_NTPase"/>
</dbReference>
<dbReference type="PANTHER" id="PTHR37937:SF1">
    <property type="entry name" value="CONJUGATIVE TRANSFER: DNA TRANSPORT"/>
    <property type="match status" value="1"/>
</dbReference>
<dbReference type="GO" id="GO:0005886">
    <property type="term" value="C:plasma membrane"/>
    <property type="evidence" value="ECO:0007669"/>
    <property type="project" value="UniProtKB-SubCell"/>
</dbReference>
<dbReference type="SUPFAM" id="SSF52540">
    <property type="entry name" value="P-loop containing nucleoside triphosphate hydrolases"/>
    <property type="match status" value="1"/>
</dbReference>
<feature type="transmembrane region" description="Helical" evidence="8">
    <location>
        <begin position="67"/>
        <end position="87"/>
    </location>
</feature>
<evidence type="ECO:0000313" key="9">
    <source>
        <dbReference type="EMBL" id="MBB5730903.1"/>
    </source>
</evidence>
<evidence type="ECO:0000256" key="8">
    <source>
        <dbReference type="SAM" id="Phobius"/>
    </source>
</evidence>
<evidence type="ECO:0000256" key="3">
    <source>
        <dbReference type="ARBA" id="ARBA00022475"/>
    </source>
</evidence>
<keyword evidence="10" id="KW-1185">Reference proteome</keyword>
<evidence type="ECO:0000256" key="7">
    <source>
        <dbReference type="SAM" id="MobiDB-lite"/>
    </source>
</evidence>
<dbReference type="Proteomes" id="UP000546701">
    <property type="component" value="Unassembled WGS sequence"/>
</dbReference>
<proteinExistence type="inferred from homology"/>
<dbReference type="CDD" id="cd01127">
    <property type="entry name" value="TrwB_TraG_TraD_VirD4"/>
    <property type="match status" value="1"/>
</dbReference>
<dbReference type="EMBL" id="JACIJR010000011">
    <property type="protein sequence ID" value="MBB5730903.1"/>
    <property type="molecule type" value="Genomic_DNA"/>
</dbReference>
<evidence type="ECO:0000256" key="4">
    <source>
        <dbReference type="ARBA" id="ARBA00022692"/>
    </source>
</evidence>
<dbReference type="InterPro" id="IPR051539">
    <property type="entry name" value="T4SS-coupling_protein"/>
</dbReference>
<dbReference type="RefSeq" id="WP_221237671.1">
    <property type="nucleotide sequence ID" value="NZ_BMJP01000009.1"/>
</dbReference>
<dbReference type="AlphaFoldDB" id="A0A7W9BVI6"/>
<dbReference type="PANTHER" id="PTHR37937">
    <property type="entry name" value="CONJUGATIVE TRANSFER: DNA TRANSPORT"/>
    <property type="match status" value="1"/>
</dbReference>
<comment type="similarity">
    <text evidence="2">Belongs to the VirD4/TraG family.</text>
</comment>
<dbReference type="Gene3D" id="3.40.50.300">
    <property type="entry name" value="P-loop containing nucleotide triphosphate hydrolases"/>
    <property type="match status" value="1"/>
</dbReference>
<comment type="caution">
    <text evidence="9">The sequence shown here is derived from an EMBL/GenBank/DDBJ whole genome shotgun (WGS) entry which is preliminary data.</text>
</comment>
<keyword evidence="6 8" id="KW-0472">Membrane</keyword>
<keyword evidence="4 8" id="KW-0812">Transmembrane</keyword>
<keyword evidence="5 8" id="KW-1133">Transmembrane helix</keyword>
<evidence type="ECO:0000313" key="10">
    <source>
        <dbReference type="Proteomes" id="UP000546701"/>
    </source>
</evidence>
<dbReference type="Pfam" id="PF02534">
    <property type="entry name" value="T4SS-DNA_transf"/>
    <property type="match status" value="1"/>
</dbReference>
<organism evidence="9 10">
    <name type="scientific">Sphingomonas prati</name>
    <dbReference type="NCBI Taxonomy" id="1843237"/>
    <lineage>
        <taxon>Bacteria</taxon>
        <taxon>Pseudomonadati</taxon>
        <taxon>Pseudomonadota</taxon>
        <taxon>Alphaproteobacteria</taxon>
        <taxon>Sphingomonadales</taxon>
        <taxon>Sphingomonadaceae</taxon>
        <taxon>Sphingomonas</taxon>
    </lineage>
</organism>
<evidence type="ECO:0000256" key="6">
    <source>
        <dbReference type="ARBA" id="ARBA00023136"/>
    </source>
</evidence>